<feature type="region of interest" description="Disordered" evidence="1">
    <location>
        <begin position="170"/>
        <end position="198"/>
    </location>
</feature>
<organism evidence="2 3">
    <name type="scientific">Euphydryas editha</name>
    <name type="common">Edith's checkerspot</name>
    <dbReference type="NCBI Taxonomy" id="104508"/>
    <lineage>
        <taxon>Eukaryota</taxon>
        <taxon>Metazoa</taxon>
        <taxon>Ecdysozoa</taxon>
        <taxon>Arthropoda</taxon>
        <taxon>Hexapoda</taxon>
        <taxon>Insecta</taxon>
        <taxon>Pterygota</taxon>
        <taxon>Neoptera</taxon>
        <taxon>Endopterygota</taxon>
        <taxon>Lepidoptera</taxon>
        <taxon>Glossata</taxon>
        <taxon>Ditrysia</taxon>
        <taxon>Papilionoidea</taxon>
        <taxon>Nymphalidae</taxon>
        <taxon>Nymphalinae</taxon>
        <taxon>Euphydryas</taxon>
    </lineage>
</organism>
<dbReference type="Proteomes" id="UP001153954">
    <property type="component" value="Unassembled WGS sequence"/>
</dbReference>
<name>A0AAU9TTF0_EUPED</name>
<keyword evidence="3" id="KW-1185">Reference proteome</keyword>
<reference evidence="2" key="1">
    <citation type="submission" date="2022-03" db="EMBL/GenBank/DDBJ databases">
        <authorList>
            <person name="Tunstrom K."/>
        </authorList>
    </citation>
    <scope>NUCLEOTIDE SEQUENCE</scope>
</reference>
<evidence type="ECO:0000313" key="3">
    <source>
        <dbReference type="Proteomes" id="UP001153954"/>
    </source>
</evidence>
<dbReference type="AlphaFoldDB" id="A0AAU9TTF0"/>
<gene>
    <name evidence="2" type="ORF">EEDITHA_LOCUS6151</name>
</gene>
<dbReference type="EMBL" id="CAKOGL010000009">
    <property type="protein sequence ID" value="CAH2090161.1"/>
    <property type="molecule type" value="Genomic_DNA"/>
</dbReference>
<evidence type="ECO:0008006" key="4">
    <source>
        <dbReference type="Google" id="ProtNLM"/>
    </source>
</evidence>
<accession>A0AAU9TTF0</accession>
<protein>
    <recommendedName>
        <fullName evidence="4">Gag-like protein</fullName>
    </recommendedName>
</protein>
<feature type="compositionally biased region" description="Polar residues" evidence="1">
    <location>
        <begin position="174"/>
        <end position="187"/>
    </location>
</feature>
<evidence type="ECO:0000313" key="2">
    <source>
        <dbReference type="EMBL" id="CAH2090161.1"/>
    </source>
</evidence>
<comment type="caution">
    <text evidence="2">The sequence shown here is derived from an EMBL/GenBank/DDBJ whole genome shotgun (WGS) entry which is preliminary data.</text>
</comment>
<evidence type="ECO:0000256" key="1">
    <source>
        <dbReference type="SAM" id="MobiDB-lite"/>
    </source>
</evidence>
<sequence length="324" mass="36188">MGIVKQIPVDWSMEEFLSSIECSTPGCRAIKARRLNRKSITDGKTEWLPTQTVVITFLSQTLPERVFCCYTSLPVALYTLPTIQCNNCCRFGHTQDKCRSKPRCFMCAQPHPGRSCEVPRSEATCLSCSGPHPAIDPNCPEHMRQKQIKIVMSEENTPYSEASLRFRPTRRSFADSTRSSHLSNPTCSPNSMSTPTRPPMSPLTPIYEISSPLIPPVSSQRKTVTLNQRPRPPLSKGFDKEAHSALISSPKSSQPNGCALITSDNHSRQNPELSDIIQLLHSLIDIITKHNISLPYTVTEKLNQFTPTSLNKNGDNSPMELQEH</sequence>
<proteinExistence type="predicted"/>